<dbReference type="InterPro" id="IPR050515">
    <property type="entry name" value="Beta-lactam/transpept"/>
</dbReference>
<dbReference type="Pfam" id="PF00905">
    <property type="entry name" value="Transpeptidase"/>
    <property type="match status" value="1"/>
</dbReference>
<dbReference type="PANTHER" id="PTHR30627">
    <property type="entry name" value="PEPTIDOGLYCAN D,D-TRANSPEPTIDASE"/>
    <property type="match status" value="1"/>
</dbReference>
<sequence length="715" mass="77863">MNKKSKRTMGHKTTKNRKIFGQWLFFFVGALFLLLIVRFGYIGIMKTAHGVSLENRIDILYTQKSVIQARRGRIYDSEKNKIAENTSTYKIYAVLDKSQKTTSGKPLYVTNKSKTAKVLSKYLGLSKTEVMKILSPSSKTYQVEFGNAGSGISIETKRNIEDENLTGINFVESPAREYSNGSFASQLIGIAQPKTSTKTGQTKLVGQLGLESIFNKELTGTNGVKKSKEDTSGYQIDGSKKKAKNGDDIYTTLNTKLQTLLEGKMSEAASASQATSINAVLMNAKTGAIVAATQRPSYNTDDKTMWRNTLVEDAYEPGSTMKVITMSAAIDSGNFNPNAYYQSGTYSIGGGQITDWNTSGWGSITYREGFERSSNVAMAHLEQTMGAKTWKQYLDDFGFMKKVNVLGMTNENKGSSPYSGALEQANTAYGQGITVNTMQMLQAFSAVANNGKMLKPYFVKKIVDPDTNKVVQKSSKKVVGTPIKASTAKSVLKYMQDVIYGDKGTGSMYQIDGYRVAGKTGTAQIGSATGYETGSGNYVYSFVGMAPAKNPKYVMYLTLTKPKNTSTAAENFIASVFNPVMKQALDTDKAKKEKSTQGRVNVPDVKGQTVETAGTKLTSVGLQYVVLGNGNKVKTQSITSSSVLTSSRIFLMTGGKTTMPDMDGWSKKDVVTFAKLTKLKLTISGSGYLTSQSIKSMATIQDNQTLTVKFKKNNS</sequence>
<keyword evidence="7" id="KW-1185">Reference proteome</keyword>
<comment type="caution">
    <text evidence="6">The sequence shown here is derived from an EMBL/GenBank/DDBJ whole genome shotgun (WGS) entry which is preliminary data.</text>
</comment>
<comment type="similarity">
    <text evidence="2">Belongs to the transpeptidase family.</text>
</comment>
<organism evidence="6 7">
    <name type="scientific">Paucilactobacillus oligofermentans DSM 15707 = LMG 22743</name>
    <dbReference type="NCBI Taxonomy" id="1423778"/>
    <lineage>
        <taxon>Bacteria</taxon>
        <taxon>Bacillati</taxon>
        <taxon>Bacillota</taxon>
        <taxon>Bacilli</taxon>
        <taxon>Lactobacillales</taxon>
        <taxon>Lactobacillaceae</taxon>
        <taxon>Paucilactobacillus</taxon>
    </lineage>
</organism>
<dbReference type="STRING" id="1423778.FC70_GL001392"/>
<dbReference type="GO" id="GO:0071555">
    <property type="term" value="P:cell wall organization"/>
    <property type="evidence" value="ECO:0007669"/>
    <property type="project" value="TreeGrafter"/>
</dbReference>
<dbReference type="SUPFAM" id="SSF56601">
    <property type="entry name" value="beta-lactamase/transpeptidase-like"/>
    <property type="match status" value="1"/>
</dbReference>
<dbReference type="PROSITE" id="PS51178">
    <property type="entry name" value="PASTA"/>
    <property type="match status" value="2"/>
</dbReference>
<dbReference type="OrthoDB" id="9804124at2"/>
<dbReference type="Gene3D" id="3.40.710.10">
    <property type="entry name" value="DD-peptidase/beta-lactamase superfamily"/>
    <property type="match status" value="1"/>
</dbReference>
<name>A0A0R1RLX7_9LACO</name>
<dbReference type="SUPFAM" id="SSF54184">
    <property type="entry name" value="Penicillin-binding protein 2x (pbp-2x), c-terminal domain"/>
    <property type="match status" value="2"/>
</dbReference>
<dbReference type="InterPro" id="IPR005311">
    <property type="entry name" value="PBP_dimer"/>
</dbReference>
<proteinExistence type="inferred from homology"/>
<feature type="domain" description="PASTA" evidence="5">
    <location>
        <begin position="656"/>
        <end position="712"/>
    </location>
</feature>
<dbReference type="SUPFAM" id="SSF56519">
    <property type="entry name" value="Penicillin binding protein dimerisation domain"/>
    <property type="match status" value="1"/>
</dbReference>
<protein>
    <submittedName>
        <fullName evidence="6">Penicillin binding protein 2B</fullName>
    </submittedName>
</protein>
<evidence type="ECO:0000256" key="3">
    <source>
        <dbReference type="ARBA" id="ARBA00023136"/>
    </source>
</evidence>
<keyword evidence="3 4" id="KW-0472">Membrane</keyword>
<evidence type="ECO:0000256" key="2">
    <source>
        <dbReference type="ARBA" id="ARBA00007171"/>
    </source>
</evidence>
<dbReference type="SMART" id="SM00740">
    <property type="entry name" value="PASTA"/>
    <property type="match status" value="2"/>
</dbReference>
<dbReference type="Gene3D" id="3.90.1310.10">
    <property type="entry name" value="Penicillin-binding protein 2a (Domain 2)"/>
    <property type="match status" value="1"/>
</dbReference>
<dbReference type="InterPro" id="IPR036138">
    <property type="entry name" value="PBP_dimer_sf"/>
</dbReference>
<dbReference type="Gene3D" id="2.20.70.70">
    <property type="match status" value="1"/>
</dbReference>
<feature type="domain" description="PASTA" evidence="5">
    <location>
        <begin position="594"/>
        <end position="655"/>
    </location>
</feature>
<keyword evidence="4" id="KW-0812">Transmembrane</keyword>
<dbReference type="Pfam" id="PF03793">
    <property type="entry name" value="PASTA"/>
    <property type="match status" value="2"/>
</dbReference>
<evidence type="ECO:0000313" key="7">
    <source>
        <dbReference type="Proteomes" id="UP000051697"/>
    </source>
</evidence>
<reference evidence="6 7" key="1">
    <citation type="journal article" date="2015" name="Genome Announc.">
        <title>Expanding the biotechnology potential of lactobacilli through comparative genomics of 213 strains and associated genera.</title>
        <authorList>
            <person name="Sun Z."/>
            <person name="Harris H.M."/>
            <person name="McCann A."/>
            <person name="Guo C."/>
            <person name="Argimon S."/>
            <person name="Zhang W."/>
            <person name="Yang X."/>
            <person name="Jeffery I.B."/>
            <person name="Cooney J.C."/>
            <person name="Kagawa T.F."/>
            <person name="Liu W."/>
            <person name="Song Y."/>
            <person name="Salvetti E."/>
            <person name="Wrobel A."/>
            <person name="Rasinkangas P."/>
            <person name="Parkhill J."/>
            <person name="Rea M.C."/>
            <person name="O'Sullivan O."/>
            <person name="Ritari J."/>
            <person name="Douillard F.P."/>
            <person name="Paul Ross R."/>
            <person name="Yang R."/>
            <person name="Briner A.E."/>
            <person name="Felis G.E."/>
            <person name="de Vos W.M."/>
            <person name="Barrangou R."/>
            <person name="Klaenhammer T.R."/>
            <person name="Caufield P.W."/>
            <person name="Cui Y."/>
            <person name="Zhang H."/>
            <person name="O'Toole P.W."/>
        </authorList>
    </citation>
    <scope>NUCLEOTIDE SEQUENCE [LARGE SCALE GENOMIC DNA]</scope>
    <source>
        <strain evidence="6 7">DSM 15707</strain>
    </source>
</reference>
<dbReference type="Pfam" id="PF03717">
    <property type="entry name" value="PBP_dimer"/>
    <property type="match status" value="1"/>
</dbReference>
<evidence type="ECO:0000313" key="6">
    <source>
        <dbReference type="EMBL" id="KRL54595.1"/>
    </source>
</evidence>
<dbReference type="Proteomes" id="UP000051697">
    <property type="component" value="Unassembled WGS sequence"/>
</dbReference>
<dbReference type="GO" id="GO:0008658">
    <property type="term" value="F:penicillin binding"/>
    <property type="evidence" value="ECO:0007669"/>
    <property type="project" value="InterPro"/>
</dbReference>
<dbReference type="CDD" id="cd06575">
    <property type="entry name" value="PASTA_Pbp2x-like_2"/>
    <property type="match status" value="1"/>
</dbReference>
<keyword evidence="4" id="KW-1133">Transmembrane helix</keyword>
<feature type="transmembrane region" description="Helical" evidence="4">
    <location>
        <begin position="20"/>
        <end position="41"/>
    </location>
</feature>
<dbReference type="GO" id="GO:0005886">
    <property type="term" value="C:plasma membrane"/>
    <property type="evidence" value="ECO:0007669"/>
    <property type="project" value="UniProtKB-SubCell"/>
</dbReference>
<evidence type="ECO:0000256" key="4">
    <source>
        <dbReference type="SAM" id="Phobius"/>
    </source>
</evidence>
<dbReference type="InterPro" id="IPR001460">
    <property type="entry name" value="PCN-bd_Tpept"/>
</dbReference>
<dbReference type="AlphaFoldDB" id="A0A0R1RLX7"/>
<dbReference type="PANTHER" id="PTHR30627:SF26">
    <property type="entry name" value="PENICILLIN-BINDING PROTEIN 2B"/>
    <property type="match status" value="1"/>
</dbReference>
<gene>
    <name evidence="6" type="ORF">FC70_GL001392</name>
</gene>
<evidence type="ECO:0000259" key="5">
    <source>
        <dbReference type="PROSITE" id="PS51178"/>
    </source>
</evidence>
<evidence type="ECO:0000256" key="1">
    <source>
        <dbReference type="ARBA" id="ARBA00004162"/>
    </source>
</evidence>
<dbReference type="Gene3D" id="3.30.70.2110">
    <property type="match status" value="1"/>
</dbReference>
<dbReference type="RefSeq" id="WP_057890325.1">
    <property type="nucleotide sequence ID" value="NZ_AZFE01000032.1"/>
</dbReference>
<dbReference type="InterPro" id="IPR012338">
    <property type="entry name" value="Beta-lactam/transpept-like"/>
</dbReference>
<dbReference type="EMBL" id="AZFE01000032">
    <property type="protein sequence ID" value="KRL54595.1"/>
    <property type="molecule type" value="Genomic_DNA"/>
</dbReference>
<dbReference type="KEGG" id="lol:LACOL_1188"/>
<dbReference type="InterPro" id="IPR005543">
    <property type="entry name" value="PASTA_dom"/>
</dbReference>
<comment type="subcellular location">
    <subcellularLocation>
        <location evidence="1">Cell membrane</location>
        <topology evidence="1">Single-pass membrane protein</topology>
    </subcellularLocation>
</comment>
<accession>A0A0R1RLX7</accession>
<dbReference type="CDD" id="cd06576">
    <property type="entry name" value="PASTA_Pbp2x-like_1"/>
    <property type="match status" value="1"/>
</dbReference>
<dbReference type="PATRIC" id="fig|1423778.4.peg.1428"/>